<keyword evidence="6" id="KW-1185">Reference proteome</keyword>
<dbReference type="PANTHER" id="PTHR30332:SF17">
    <property type="entry name" value="TYPE IV PILIATION SYSTEM PROTEIN DR_0774-RELATED"/>
    <property type="match status" value="1"/>
</dbReference>
<dbReference type="PRINTS" id="PR00811">
    <property type="entry name" value="BCTERIALGSPD"/>
</dbReference>
<dbReference type="PANTHER" id="PTHR30332">
    <property type="entry name" value="PROBABLE GENERAL SECRETION PATHWAY PROTEIN D"/>
    <property type="match status" value="1"/>
</dbReference>
<dbReference type="GO" id="GO:0016020">
    <property type="term" value="C:membrane"/>
    <property type="evidence" value="ECO:0007669"/>
    <property type="project" value="UniProtKB-SubCell"/>
</dbReference>
<evidence type="ECO:0000259" key="4">
    <source>
        <dbReference type="Pfam" id="PF00263"/>
    </source>
</evidence>
<sequence length="454" mass="50493">MSFKGVLIHNMRTKFIHQNLVPLLITVFLIWGHFSHAAAMSLHLVDADVRYVLTALAATNNINIVIDDNVTGTVSVNLDDISPIAAMKIIGRIKGLAIEEDDNVFFISDKKNIHYNYGKLHIFKIQYYDPAILADAVRISFNMRPTKENTSANDTEIVLVDKENNSLLFYGTDSEAERVADFIKRFDVPSKQVMLEAKVIAIQKDASEKLGIEWNWSQLPQYPDYENSYETVKRIVQNDDGNYVSVSENIPSTKINRKTSEFDSTPGIIQFGRGPAGIPFEFYYGATLNALITDGKASILAKPNIMTLNNHEAVIRIGGSVPIPKTSTTDSTTTTAYEYHDTGIILRYTPTINDNGDITATVHTEVSSPLYVADLKAYRFQTRSADTVIRLKDGETMIIGGLIGSEESNSMSKIPFLGDIPILGNFFRSVKKSKTDSEIIIFLTAHIKNSTASF</sequence>
<comment type="similarity">
    <text evidence="3">Belongs to the bacterial secretin family.</text>
</comment>
<dbReference type="Proteomes" id="UP000295188">
    <property type="component" value="Unassembled WGS sequence"/>
</dbReference>
<accession>A0A4R3K4X1</accession>
<dbReference type="GO" id="GO:0015627">
    <property type="term" value="C:type II protein secretion system complex"/>
    <property type="evidence" value="ECO:0007669"/>
    <property type="project" value="TreeGrafter"/>
</dbReference>
<evidence type="ECO:0000313" key="5">
    <source>
        <dbReference type="EMBL" id="TCS77809.1"/>
    </source>
</evidence>
<protein>
    <submittedName>
        <fullName evidence="5">Type IV pilus assembly protein PilQ</fullName>
    </submittedName>
</protein>
<dbReference type="InterPro" id="IPR050810">
    <property type="entry name" value="Bact_Secretion_Sys_Channel"/>
</dbReference>
<evidence type="ECO:0000313" key="6">
    <source>
        <dbReference type="Proteomes" id="UP000295188"/>
    </source>
</evidence>
<dbReference type="InterPro" id="IPR004846">
    <property type="entry name" value="T2SS/T3SS_dom"/>
</dbReference>
<proteinExistence type="inferred from homology"/>
<comment type="caution">
    <text evidence="5">The sequence shown here is derived from an EMBL/GenBank/DDBJ whole genome shotgun (WGS) entry which is preliminary data.</text>
</comment>
<name>A0A4R3K4X1_9FIRM</name>
<dbReference type="AlphaFoldDB" id="A0A4R3K4X1"/>
<dbReference type="Pfam" id="PF00263">
    <property type="entry name" value="Secretin"/>
    <property type="match status" value="1"/>
</dbReference>
<feature type="domain" description="Type II/III secretion system secretin-like" evidence="4">
    <location>
        <begin position="290"/>
        <end position="447"/>
    </location>
</feature>
<evidence type="ECO:0000256" key="2">
    <source>
        <dbReference type="ARBA" id="ARBA00023136"/>
    </source>
</evidence>
<dbReference type="Gene3D" id="3.30.1370.120">
    <property type="match status" value="1"/>
</dbReference>
<reference evidence="5 6" key="1">
    <citation type="submission" date="2019-03" db="EMBL/GenBank/DDBJ databases">
        <title>Genomic Encyclopedia of Type Strains, Phase IV (KMG-IV): sequencing the most valuable type-strain genomes for metagenomic binning, comparative biology and taxonomic classification.</title>
        <authorList>
            <person name="Goeker M."/>
        </authorList>
    </citation>
    <scope>NUCLEOTIDE SEQUENCE [LARGE SCALE GENOMIC DNA]</scope>
    <source>
        <strain evidence="5 6">DSM 20467</strain>
    </source>
</reference>
<dbReference type="Gene3D" id="3.30.1370.130">
    <property type="match status" value="1"/>
</dbReference>
<evidence type="ECO:0000256" key="3">
    <source>
        <dbReference type="RuleBase" id="RU004003"/>
    </source>
</evidence>
<comment type="subcellular location">
    <subcellularLocation>
        <location evidence="1">Membrane</location>
    </subcellularLocation>
</comment>
<dbReference type="InterPro" id="IPR001775">
    <property type="entry name" value="GspD/PilQ"/>
</dbReference>
<gene>
    <name evidence="5" type="ORF">EDC37_11346</name>
</gene>
<dbReference type="EMBL" id="SMAA01000013">
    <property type="protein sequence ID" value="TCS77809.1"/>
    <property type="molecule type" value="Genomic_DNA"/>
</dbReference>
<dbReference type="GO" id="GO:0009306">
    <property type="term" value="P:protein secretion"/>
    <property type="evidence" value="ECO:0007669"/>
    <property type="project" value="InterPro"/>
</dbReference>
<evidence type="ECO:0000256" key="1">
    <source>
        <dbReference type="ARBA" id="ARBA00004370"/>
    </source>
</evidence>
<dbReference type="InterPro" id="IPR038591">
    <property type="entry name" value="NolW-like_sf"/>
</dbReference>
<keyword evidence="2" id="KW-0472">Membrane</keyword>
<organism evidence="5 6">
    <name type="scientific">Pectinatus cerevisiiphilus</name>
    <dbReference type="NCBI Taxonomy" id="86956"/>
    <lineage>
        <taxon>Bacteria</taxon>
        <taxon>Bacillati</taxon>
        <taxon>Bacillota</taxon>
        <taxon>Negativicutes</taxon>
        <taxon>Selenomonadales</taxon>
        <taxon>Selenomonadaceae</taxon>
        <taxon>Pectinatus</taxon>
    </lineage>
</organism>